<comment type="caution">
    <text evidence="2">The sequence shown here is derived from an EMBL/GenBank/DDBJ whole genome shotgun (WGS) entry which is preliminary data.</text>
</comment>
<proteinExistence type="predicted"/>
<dbReference type="InterPro" id="IPR037523">
    <property type="entry name" value="VOC_core"/>
</dbReference>
<dbReference type="Proteomes" id="UP001629745">
    <property type="component" value="Unassembled WGS sequence"/>
</dbReference>
<accession>A0ABW9FFK0</accession>
<feature type="domain" description="VOC" evidence="1">
    <location>
        <begin position="22"/>
        <end position="145"/>
    </location>
</feature>
<reference evidence="2 3" key="1">
    <citation type="submission" date="2023-11" db="EMBL/GenBank/DDBJ databases">
        <authorList>
            <person name="Val-Calvo J."/>
            <person name="Scortti M."/>
            <person name="Vazquez-Boland J."/>
        </authorList>
    </citation>
    <scope>NUCLEOTIDE SEQUENCE [LARGE SCALE GENOMIC DNA]</scope>
    <source>
        <strain evidence="2 3">PAM 2766</strain>
    </source>
</reference>
<evidence type="ECO:0000313" key="2">
    <source>
        <dbReference type="EMBL" id="MFM1723476.1"/>
    </source>
</evidence>
<dbReference type="RefSeq" id="WP_420164050.1">
    <property type="nucleotide sequence ID" value="NZ_JBDLNV010000003.1"/>
</dbReference>
<dbReference type="PROSITE" id="PS51819">
    <property type="entry name" value="VOC"/>
    <property type="match status" value="1"/>
</dbReference>
<organism evidence="2 3">
    <name type="scientific">Rhodococcus parequi</name>
    <dbReference type="NCBI Taxonomy" id="3137122"/>
    <lineage>
        <taxon>Bacteria</taxon>
        <taxon>Bacillati</taxon>
        <taxon>Actinomycetota</taxon>
        <taxon>Actinomycetes</taxon>
        <taxon>Mycobacteriales</taxon>
        <taxon>Nocardiaceae</taxon>
        <taxon>Rhodococcus</taxon>
    </lineage>
</organism>
<dbReference type="InterPro" id="IPR004360">
    <property type="entry name" value="Glyas_Fos-R_dOase_dom"/>
</dbReference>
<sequence length="152" mass="16156">MGPHRVAAAGGVRGGPVTDFPAAGALPYLTVRGAREAIEWYRKAFGAELLGEPIVMDDGRIGHAELRLPTGMIYLAEEFPEMGLTAPESGATSVSLMLPVDDTDAVLERAHDAGGSVERWISENYGRRNATLVDPFGHRWMLSGPAKGGAAR</sequence>
<dbReference type="PANTHER" id="PTHR34109:SF1">
    <property type="entry name" value="VOC DOMAIN-CONTAINING PROTEIN"/>
    <property type="match status" value="1"/>
</dbReference>
<protein>
    <submittedName>
        <fullName evidence="2">VOC family protein</fullName>
    </submittedName>
</protein>
<dbReference type="SUPFAM" id="SSF54593">
    <property type="entry name" value="Glyoxalase/Bleomycin resistance protein/Dihydroxybiphenyl dioxygenase"/>
    <property type="match status" value="1"/>
</dbReference>
<evidence type="ECO:0000313" key="3">
    <source>
        <dbReference type="Proteomes" id="UP001629745"/>
    </source>
</evidence>
<gene>
    <name evidence="2" type="ORF">ABEU20_002044</name>
</gene>
<dbReference type="Pfam" id="PF00903">
    <property type="entry name" value="Glyoxalase"/>
    <property type="match status" value="1"/>
</dbReference>
<dbReference type="InterPro" id="IPR029068">
    <property type="entry name" value="Glyas_Bleomycin-R_OHBP_Dase"/>
</dbReference>
<keyword evidence="3" id="KW-1185">Reference proteome</keyword>
<dbReference type="Gene3D" id="3.30.720.120">
    <property type="match status" value="1"/>
</dbReference>
<dbReference type="EMBL" id="JBDLNV010000003">
    <property type="protein sequence ID" value="MFM1723476.1"/>
    <property type="molecule type" value="Genomic_DNA"/>
</dbReference>
<dbReference type="PANTHER" id="PTHR34109">
    <property type="entry name" value="BNAUNNG04460D PROTEIN-RELATED"/>
    <property type="match status" value="1"/>
</dbReference>
<dbReference type="CDD" id="cd07246">
    <property type="entry name" value="VOC_like"/>
    <property type="match status" value="1"/>
</dbReference>
<name>A0ABW9FFK0_9NOCA</name>
<evidence type="ECO:0000259" key="1">
    <source>
        <dbReference type="PROSITE" id="PS51819"/>
    </source>
</evidence>
<dbReference type="Gene3D" id="3.30.720.110">
    <property type="match status" value="1"/>
</dbReference>